<accession>A0A9P5XPX9</accession>
<dbReference type="PANTHER" id="PTHR11742:SF55">
    <property type="entry name" value="ENDOPLASMIC RETICULUM MANNOSYL-OLIGOSACCHARIDE 1,2-ALPHA-MANNOSIDASE"/>
    <property type="match status" value="1"/>
</dbReference>
<evidence type="ECO:0000256" key="6">
    <source>
        <dbReference type="ARBA" id="ARBA00022837"/>
    </source>
</evidence>
<name>A0A9P5XPX9_9AGAR</name>
<evidence type="ECO:0000256" key="4">
    <source>
        <dbReference type="ARBA" id="ARBA00022723"/>
    </source>
</evidence>
<evidence type="ECO:0000256" key="5">
    <source>
        <dbReference type="ARBA" id="ARBA00022801"/>
    </source>
</evidence>
<feature type="disulfide bond" evidence="11">
    <location>
        <begin position="349"/>
        <end position="392"/>
    </location>
</feature>
<comment type="pathway">
    <text evidence="2">Protein modification; protein glycosylation.</text>
</comment>
<dbReference type="InterPro" id="IPR050749">
    <property type="entry name" value="Glycosyl_Hydrolase_47"/>
</dbReference>
<keyword evidence="14" id="KW-0812">Transmembrane</keyword>
<dbReference type="GO" id="GO:0005509">
    <property type="term" value="F:calcium ion binding"/>
    <property type="evidence" value="ECO:0007669"/>
    <property type="project" value="InterPro"/>
</dbReference>
<evidence type="ECO:0000256" key="1">
    <source>
        <dbReference type="ARBA" id="ARBA00001913"/>
    </source>
</evidence>
<evidence type="ECO:0000256" key="7">
    <source>
        <dbReference type="ARBA" id="ARBA00023157"/>
    </source>
</evidence>
<dbReference type="InterPro" id="IPR012341">
    <property type="entry name" value="6hp_glycosidase-like_sf"/>
</dbReference>
<feature type="binding site" evidence="10">
    <location>
        <position position="584"/>
    </location>
    <ligand>
        <name>Ca(2+)</name>
        <dbReference type="ChEBI" id="CHEBI:29108"/>
    </ligand>
</feature>
<keyword evidence="14" id="KW-0472">Membrane</keyword>
<evidence type="ECO:0000256" key="10">
    <source>
        <dbReference type="PIRSR" id="PIRSR601382-2"/>
    </source>
</evidence>
<dbReference type="PRINTS" id="PR00747">
    <property type="entry name" value="GLYHDRLASE47"/>
</dbReference>
<keyword evidence="5 12" id="KW-0378">Hydrolase</keyword>
<dbReference type="OrthoDB" id="8118055at2759"/>
<proteinExistence type="inferred from homology"/>
<dbReference type="PANTHER" id="PTHR11742">
    <property type="entry name" value="MANNOSYL-OLIGOSACCHARIDE ALPHA-1,2-MANNOSIDASE-RELATED"/>
    <property type="match status" value="1"/>
</dbReference>
<dbReference type="Pfam" id="PF01532">
    <property type="entry name" value="Glyco_hydro_47"/>
    <property type="match status" value="1"/>
</dbReference>
<evidence type="ECO:0000313" key="15">
    <source>
        <dbReference type="EMBL" id="KAF9453575.1"/>
    </source>
</evidence>
<protein>
    <recommendedName>
        <fullName evidence="12">alpha-1,2-Mannosidase</fullName>
        <ecNumber evidence="12">3.2.1.-</ecNumber>
    </recommendedName>
</protein>
<evidence type="ECO:0000256" key="2">
    <source>
        <dbReference type="ARBA" id="ARBA00004922"/>
    </source>
</evidence>
<feature type="region of interest" description="Disordered" evidence="13">
    <location>
        <begin position="457"/>
        <end position="482"/>
    </location>
</feature>
<keyword evidence="14" id="KW-1133">Transmembrane helix</keyword>
<feature type="region of interest" description="Disordered" evidence="13">
    <location>
        <begin position="38"/>
        <end position="68"/>
    </location>
</feature>
<evidence type="ECO:0000313" key="16">
    <source>
        <dbReference type="Proteomes" id="UP000807342"/>
    </source>
</evidence>
<dbReference type="EC" id="3.2.1.-" evidence="12"/>
<evidence type="ECO:0000256" key="9">
    <source>
        <dbReference type="ARBA" id="ARBA00048605"/>
    </source>
</evidence>
<reference evidence="15" key="1">
    <citation type="submission" date="2020-11" db="EMBL/GenBank/DDBJ databases">
        <authorList>
            <consortium name="DOE Joint Genome Institute"/>
            <person name="Ahrendt S."/>
            <person name="Riley R."/>
            <person name="Andreopoulos W."/>
            <person name="Labutti K."/>
            <person name="Pangilinan J."/>
            <person name="Ruiz-Duenas F.J."/>
            <person name="Barrasa J.M."/>
            <person name="Sanchez-Garcia M."/>
            <person name="Camarero S."/>
            <person name="Miyauchi S."/>
            <person name="Serrano A."/>
            <person name="Linde D."/>
            <person name="Babiker R."/>
            <person name="Drula E."/>
            <person name="Ayuso-Fernandez I."/>
            <person name="Pacheco R."/>
            <person name="Padilla G."/>
            <person name="Ferreira P."/>
            <person name="Barriuso J."/>
            <person name="Kellner H."/>
            <person name="Castanera R."/>
            <person name="Alfaro M."/>
            <person name="Ramirez L."/>
            <person name="Pisabarro A.G."/>
            <person name="Kuo A."/>
            <person name="Tritt A."/>
            <person name="Lipzen A."/>
            <person name="He G."/>
            <person name="Yan M."/>
            <person name="Ng V."/>
            <person name="Cullen D."/>
            <person name="Martin F."/>
            <person name="Rosso M.-N."/>
            <person name="Henrissat B."/>
            <person name="Hibbett D."/>
            <person name="Martinez A.T."/>
            <person name="Grigoriev I.V."/>
        </authorList>
    </citation>
    <scope>NUCLEOTIDE SEQUENCE</scope>
    <source>
        <strain evidence="15">MF-IS2</strain>
    </source>
</reference>
<dbReference type="GO" id="GO:0036503">
    <property type="term" value="P:ERAD pathway"/>
    <property type="evidence" value="ECO:0007669"/>
    <property type="project" value="UniProtKB-ARBA"/>
</dbReference>
<dbReference type="Gene3D" id="1.50.10.10">
    <property type="match status" value="1"/>
</dbReference>
<keyword evidence="12" id="KW-0326">Glycosidase</keyword>
<sequence length="606" mass="68825">MVKRPLVRFIPLLIAGFVAIWLFLPPFIGPPSHIPHQGPYQFNSGKRPQQYRPYPPPPRPPSQQTQWEERAQRVRDAFVHAWNGYQKHAAGWDELTPIDGGKVNNFNGWGVTLYDALDTMWIMGLHDEFRDSLGLVAKTNFTLAEGSYAPFFETVIRYLGGLLSAYALSGEPVLLSRADDLGRMMLPAFNTTSGLPKYAVNTVTGKTREGWSSNVLWSEALSNQVEYKYLAHLTGRTEYFTKSENVMKLMYKADIKSGLYPTFWNMETGGPNSGTQHYSVGAYADSAHEYLLKQYLLTARSEPQILELYLNSINAVINNLLYITPTRHLLYVTDKSNGIATHKLEHLSCFFPGLLALGVLSLSTSSATDSASYTERDKRLHLWAASGLAETCWILYHDQKSGLGPDEVRMVDFASGSNTQGNGFHTGPGDGSNYGEAREKEKEGLWVTQVEKWVKEGRRGGVPPGVPGPGQSTERVGEDDPDKREYRALKEEYLLRPETVETFFYMWKLTGESKWRERGWSVFEAIEEHAKTKYGFASVTGVDWEKPEHKNEMPSFFMAETLKYLYILFRDEDIVSLKDWVFNTEAHPLPIFDWSPWEKQEYNIIV</sequence>
<dbReference type="GO" id="GO:0004571">
    <property type="term" value="F:mannosyl-oligosaccharide 1,2-alpha-mannosidase activity"/>
    <property type="evidence" value="ECO:0007669"/>
    <property type="project" value="UniProtKB-EC"/>
</dbReference>
<feature type="region of interest" description="Disordered" evidence="13">
    <location>
        <begin position="417"/>
        <end position="441"/>
    </location>
</feature>
<comment type="similarity">
    <text evidence="3 12">Belongs to the glycosyl hydrolase 47 family.</text>
</comment>
<dbReference type="SUPFAM" id="SSF48225">
    <property type="entry name" value="Seven-hairpin glycosidases"/>
    <property type="match status" value="1"/>
</dbReference>
<dbReference type="GO" id="GO:0005783">
    <property type="term" value="C:endoplasmic reticulum"/>
    <property type="evidence" value="ECO:0007669"/>
    <property type="project" value="TreeGrafter"/>
</dbReference>
<keyword evidence="16" id="KW-1185">Reference proteome</keyword>
<evidence type="ECO:0000256" key="8">
    <source>
        <dbReference type="ARBA" id="ARBA00047669"/>
    </source>
</evidence>
<evidence type="ECO:0000256" key="13">
    <source>
        <dbReference type="SAM" id="MobiDB-lite"/>
    </source>
</evidence>
<comment type="cofactor">
    <cofactor evidence="1 10">
        <name>Ca(2+)</name>
        <dbReference type="ChEBI" id="CHEBI:29108"/>
    </cofactor>
</comment>
<evidence type="ECO:0000256" key="3">
    <source>
        <dbReference type="ARBA" id="ARBA00007658"/>
    </source>
</evidence>
<organism evidence="15 16">
    <name type="scientific">Macrolepiota fuliginosa MF-IS2</name>
    <dbReference type="NCBI Taxonomy" id="1400762"/>
    <lineage>
        <taxon>Eukaryota</taxon>
        <taxon>Fungi</taxon>
        <taxon>Dikarya</taxon>
        <taxon>Basidiomycota</taxon>
        <taxon>Agaricomycotina</taxon>
        <taxon>Agaricomycetes</taxon>
        <taxon>Agaricomycetidae</taxon>
        <taxon>Agaricales</taxon>
        <taxon>Agaricineae</taxon>
        <taxon>Agaricaceae</taxon>
        <taxon>Macrolepiota</taxon>
    </lineage>
</organism>
<comment type="catalytic activity">
    <reaction evidence="9">
        <text>N(4)-(alpha-D-Man-(1-&gt;2)-alpha-D-Man-(1-&gt;2)-alpha-D-Man-(1-&gt;3)-[alpha-D-Man-(1-&gt;2)-alpha-D-Man-(1-&gt;3)-[alpha-D-Man-(1-&gt;2)-alpha-D-Man-(1-&gt;6)]-alpha-D-Man-(1-&gt;6)]-beta-D-Man-(1-&gt;4)-beta-D-GlcNAc-(1-&gt;4)-beta-D-GlcNAc)-L-asparaginyl-[protein] (N-glucan mannose isomer 9A1,2,3B1,2,3) + 4 H2O = N(4)-(alpha-D-Man-(1-&gt;3)-[alpha-D-Man-(1-&gt;3)-[alpha-D-Man-(1-&gt;6)]-alpha-D-Man-(1-&gt;6)]-beta-D-Man-(1-&gt;4)-beta-D-GlcNAc-(1-&gt;4)-beta-D-GlcNAc)-L-asparaginyl-[protein] (N-glucan mannose isomer 5A1,2) + 4 beta-D-mannose</text>
        <dbReference type="Rhea" id="RHEA:56008"/>
        <dbReference type="Rhea" id="RHEA-COMP:14356"/>
        <dbReference type="Rhea" id="RHEA-COMP:14367"/>
        <dbReference type="ChEBI" id="CHEBI:15377"/>
        <dbReference type="ChEBI" id="CHEBI:28563"/>
        <dbReference type="ChEBI" id="CHEBI:59087"/>
        <dbReference type="ChEBI" id="CHEBI:139493"/>
        <dbReference type="EC" id="3.2.1.113"/>
    </reaction>
</comment>
<dbReference type="Proteomes" id="UP000807342">
    <property type="component" value="Unassembled WGS sequence"/>
</dbReference>
<evidence type="ECO:0000256" key="14">
    <source>
        <dbReference type="SAM" id="Phobius"/>
    </source>
</evidence>
<dbReference type="InterPro" id="IPR001382">
    <property type="entry name" value="Glyco_hydro_47"/>
</dbReference>
<dbReference type="EMBL" id="MU151060">
    <property type="protein sequence ID" value="KAF9453575.1"/>
    <property type="molecule type" value="Genomic_DNA"/>
</dbReference>
<dbReference type="InterPro" id="IPR036026">
    <property type="entry name" value="Seven-hairpin_glycosidases"/>
</dbReference>
<evidence type="ECO:0000256" key="11">
    <source>
        <dbReference type="PIRSR" id="PIRSR601382-3"/>
    </source>
</evidence>
<evidence type="ECO:0000256" key="12">
    <source>
        <dbReference type="RuleBase" id="RU361193"/>
    </source>
</evidence>
<comment type="catalytic activity">
    <reaction evidence="8">
        <text>N(4)-(alpha-D-Man-(1-&gt;2)-alpha-D-Man-(1-&gt;2)-alpha-D-Man-(1-&gt;3)-[alpha-D-Man-(1-&gt;3)-[alpha-D-Man-(1-&gt;2)-alpha-D-Man-(1-&gt;6)]-alpha-D-Man-(1-&gt;6)]-beta-D-Man-(1-&gt;4)-beta-D-GlcNAc-(1-&gt;4)-beta-D-GlcNAc)-L-asparaginyl-[protein] (N-glucan mannose isomer 8A1,2,3B1,3) + 3 H2O = N(4)-(alpha-D-Man-(1-&gt;3)-[alpha-D-Man-(1-&gt;3)-[alpha-D-Man-(1-&gt;6)]-alpha-D-Man-(1-&gt;6)]-beta-D-Man-(1-&gt;4)-beta-D-GlcNAc-(1-&gt;4)-beta-D-GlcNAc)-L-asparaginyl-[protein] (N-glucan mannose isomer 5A1,2) + 3 beta-D-mannose</text>
        <dbReference type="Rhea" id="RHEA:56028"/>
        <dbReference type="Rhea" id="RHEA-COMP:14358"/>
        <dbReference type="Rhea" id="RHEA-COMP:14367"/>
        <dbReference type="ChEBI" id="CHEBI:15377"/>
        <dbReference type="ChEBI" id="CHEBI:28563"/>
        <dbReference type="ChEBI" id="CHEBI:59087"/>
        <dbReference type="ChEBI" id="CHEBI:60628"/>
        <dbReference type="EC" id="3.2.1.113"/>
    </reaction>
</comment>
<keyword evidence="4 10" id="KW-0479">Metal-binding</keyword>
<dbReference type="GO" id="GO:0005975">
    <property type="term" value="P:carbohydrate metabolic process"/>
    <property type="evidence" value="ECO:0007669"/>
    <property type="project" value="InterPro"/>
</dbReference>
<keyword evidence="7 11" id="KW-1015">Disulfide bond</keyword>
<keyword evidence="6 10" id="KW-0106">Calcium</keyword>
<dbReference type="AlphaFoldDB" id="A0A9P5XPX9"/>
<dbReference type="GO" id="GO:0016020">
    <property type="term" value="C:membrane"/>
    <property type="evidence" value="ECO:0007669"/>
    <property type="project" value="InterPro"/>
</dbReference>
<feature type="transmembrane region" description="Helical" evidence="14">
    <location>
        <begin position="7"/>
        <end position="28"/>
    </location>
</feature>
<gene>
    <name evidence="15" type="ORF">P691DRAFT_792264</name>
</gene>
<comment type="caution">
    <text evidence="15">The sequence shown here is derived from an EMBL/GenBank/DDBJ whole genome shotgun (WGS) entry which is preliminary data.</text>
</comment>